<comment type="caution">
    <text evidence="1">The sequence shown here is derived from an EMBL/GenBank/DDBJ whole genome shotgun (WGS) entry which is preliminary data.</text>
</comment>
<organism evidence="1 2">
    <name type="scientific">Naganishia vaughanmartiniae</name>
    <dbReference type="NCBI Taxonomy" id="1424756"/>
    <lineage>
        <taxon>Eukaryota</taxon>
        <taxon>Fungi</taxon>
        <taxon>Dikarya</taxon>
        <taxon>Basidiomycota</taxon>
        <taxon>Agaricomycotina</taxon>
        <taxon>Tremellomycetes</taxon>
        <taxon>Filobasidiales</taxon>
        <taxon>Filobasidiaceae</taxon>
        <taxon>Naganishia</taxon>
    </lineage>
</organism>
<sequence length="1190" mass="127610">MPRSPPPTSSDRRWPARYPPRERERLSYRDYDDYDYPDHRDRDRERERDRERDRRERERDEYEYDARSRPASGRPLPPPSSASSSFGRVGARERSPLVRRVGVGRKRSPSPSPRSTRSQYSPPPSSVAAQTDERDPRSRYSRPLDRDRASGRTAYDYPPSQPPPVSTRRLSSPRLASSGLNYSHAAPTTSAAVVHTTGTSAAAAGQGKQPPPAGHDVGLENGEYSEEEGMVTPPLLKKRKMEAQVHQDEQNQKQKQDSAAVQTTSDIQMTAGEPAPNSAAASVEVEEPRKPRLVLVYAPSATPTTTTTTTTTITATASTVPKRVVDSPPHQSRTAIVATRPTTDGPQLEKPGDGQETSGIVQAEALQKVVEPPVVPLKDEENKPEPTVSGDPSALTTRQQPSPSVATAPATGSRGRSRSPIKISLPSISLGVKKAGNTSTAAGFPSDPPREKEAVGGVPDARGGAGRSITIQPQGGEGARLSGIDALPSVPPPSARPTTNEARQASPPFPPGMSFSARERERERRERYDDSRYASRYPSRGAASSARARGRPVRGRGGYGAPYERYGREMERDRGGAAGRRYSTSRSWSRSRSPVRSGVRMARSPRSRSRSSSPPSSSFRPRLRSVSRGPRDRPAGRYRSRSPPPRMRSRSRSVLRRSSRSVRSDSRSRSRTRTISRSPRSRSPRSRSPRSPAIPTAPSSFRRNVRPPTGPAAESGSLSGNLERDGRLTASSSSYAGGLTALVSGSTAGSASRGGYIPTGPSGGFGRGRGRGGPPIAPRAPRAERLGYAVAGVPPAGPSRPPVVSLLVQPVHVDRGPIAQDSAAGGLSHAPSGSSVPTPAPVSNQQLSTQQPDPVQQSSATMVRAELVERQVSQDVPAIAAPALAATPTPTVESTAELMADRESKIKIQFKRDAEGSTAPTSFMAPPERPTIKQNAALVAAPHKLPASSPVAPALSGSSPATPLEGKIAASPKIGSSPLDTGALTPGKVQIDRKPDVRPTQHPPASTPIRRPSHITLPPPSNLTPQARSRASSSAVPPTPGVRTPHPQQPGPTSMLRHSTSYARPAPLWKEYSPPAELHVRDRPSVADVMDVLHAVLPNNLSMNEDYAARRGGGLADRDMTRVAGEWEKQLAKLQHERALVTHAFQTLASGLRIKKFEMGNALDEVWVAERKVEAAGMTMETAVFSPKRE</sequence>
<name>A0ACC2WS79_9TREE</name>
<dbReference type="EMBL" id="JASBWU010000021">
    <property type="protein sequence ID" value="KAJ9113666.1"/>
    <property type="molecule type" value="Genomic_DNA"/>
</dbReference>
<evidence type="ECO:0000313" key="2">
    <source>
        <dbReference type="Proteomes" id="UP001243375"/>
    </source>
</evidence>
<accession>A0ACC2WS79</accession>
<reference evidence="1" key="1">
    <citation type="submission" date="2023-04" db="EMBL/GenBank/DDBJ databases">
        <title>Draft Genome sequencing of Naganishia species isolated from polar environments using Oxford Nanopore Technology.</title>
        <authorList>
            <person name="Leo P."/>
            <person name="Venkateswaran K."/>
        </authorList>
    </citation>
    <scope>NUCLEOTIDE SEQUENCE</scope>
    <source>
        <strain evidence="1">MNA-CCFEE 5425</strain>
    </source>
</reference>
<dbReference type="Proteomes" id="UP001243375">
    <property type="component" value="Unassembled WGS sequence"/>
</dbReference>
<proteinExistence type="predicted"/>
<evidence type="ECO:0000313" key="1">
    <source>
        <dbReference type="EMBL" id="KAJ9113666.1"/>
    </source>
</evidence>
<gene>
    <name evidence="1" type="ORF">QFC22_005975</name>
</gene>
<protein>
    <submittedName>
        <fullName evidence="1">Uncharacterized protein</fullName>
    </submittedName>
</protein>
<keyword evidence="2" id="KW-1185">Reference proteome</keyword>